<organism evidence="2 3">
    <name type="scientific">Thalassiosira oceanica</name>
    <name type="common">Marine diatom</name>
    <dbReference type="NCBI Taxonomy" id="159749"/>
    <lineage>
        <taxon>Eukaryota</taxon>
        <taxon>Sar</taxon>
        <taxon>Stramenopiles</taxon>
        <taxon>Ochrophyta</taxon>
        <taxon>Bacillariophyta</taxon>
        <taxon>Coscinodiscophyceae</taxon>
        <taxon>Thalassiosirophycidae</taxon>
        <taxon>Thalassiosirales</taxon>
        <taxon>Thalassiosiraceae</taxon>
        <taxon>Thalassiosira</taxon>
    </lineage>
</organism>
<evidence type="ECO:0000313" key="2">
    <source>
        <dbReference type="EMBL" id="EJK70095.1"/>
    </source>
</evidence>
<feature type="compositionally biased region" description="Polar residues" evidence="1">
    <location>
        <begin position="115"/>
        <end position="128"/>
    </location>
</feature>
<name>K0SXF7_THAOC</name>
<reference evidence="2 3" key="1">
    <citation type="journal article" date="2012" name="Genome Biol.">
        <title>Genome and low-iron response of an oceanic diatom adapted to chronic iron limitation.</title>
        <authorList>
            <person name="Lommer M."/>
            <person name="Specht M."/>
            <person name="Roy A.S."/>
            <person name="Kraemer L."/>
            <person name="Andreson R."/>
            <person name="Gutowska M.A."/>
            <person name="Wolf J."/>
            <person name="Bergner S.V."/>
            <person name="Schilhabel M.B."/>
            <person name="Klostermeier U.C."/>
            <person name="Beiko R.G."/>
            <person name="Rosenstiel P."/>
            <person name="Hippler M."/>
            <person name="Laroche J."/>
        </authorList>
    </citation>
    <scope>NUCLEOTIDE SEQUENCE [LARGE SCALE GENOMIC DNA]</scope>
    <source>
        <strain evidence="2 3">CCMP1005</strain>
    </source>
</reference>
<feature type="region of interest" description="Disordered" evidence="1">
    <location>
        <begin position="1"/>
        <end position="189"/>
    </location>
</feature>
<feature type="compositionally biased region" description="Low complexity" evidence="1">
    <location>
        <begin position="57"/>
        <end position="91"/>
    </location>
</feature>
<protein>
    <submittedName>
        <fullName evidence="2">Uncharacterized protein</fullName>
    </submittedName>
</protein>
<feature type="compositionally biased region" description="Pro residues" evidence="1">
    <location>
        <begin position="219"/>
        <end position="229"/>
    </location>
</feature>
<dbReference type="Proteomes" id="UP000266841">
    <property type="component" value="Unassembled WGS sequence"/>
</dbReference>
<feature type="compositionally biased region" description="Polar residues" evidence="1">
    <location>
        <begin position="34"/>
        <end position="52"/>
    </location>
</feature>
<evidence type="ECO:0000313" key="3">
    <source>
        <dbReference type="Proteomes" id="UP000266841"/>
    </source>
</evidence>
<feature type="region of interest" description="Disordered" evidence="1">
    <location>
        <begin position="207"/>
        <end position="231"/>
    </location>
</feature>
<gene>
    <name evidence="2" type="ORF">THAOC_08575</name>
</gene>
<feature type="non-terminal residue" evidence="2">
    <location>
        <position position="1"/>
    </location>
</feature>
<keyword evidence="3" id="KW-1185">Reference proteome</keyword>
<accession>K0SXF7</accession>
<sequence length="244" mass="25059">RALFASDEFSGRPVAERGAPVNPSIALSAARRCTMSSSSPPEETARGPSSNAAEVVPSSPSCRPSSPSSPSIFPSFVIVARRSGSRSTSVRGPRRRGFASSVMTVCHRPVVGSLGLSSPGRTPRQQSVGDCVAAPEQAPHRAASPEGGLGRRDGGGRNAPGETRRGSSTANQPRRPSPAAPAARPEVLGGSDSALYSYARGARLDTPSSIAAPWSTGCVPPPPGVPPPYHLTLAGAERTLLTQH</sequence>
<evidence type="ECO:0000256" key="1">
    <source>
        <dbReference type="SAM" id="MobiDB-lite"/>
    </source>
</evidence>
<proteinExistence type="predicted"/>
<dbReference type="EMBL" id="AGNL01009064">
    <property type="protein sequence ID" value="EJK70095.1"/>
    <property type="molecule type" value="Genomic_DNA"/>
</dbReference>
<dbReference type="AlphaFoldDB" id="K0SXF7"/>
<comment type="caution">
    <text evidence="2">The sequence shown here is derived from an EMBL/GenBank/DDBJ whole genome shotgun (WGS) entry which is preliminary data.</text>
</comment>